<protein>
    <recommendedName>
        <fullName evidence="5">Peroxidase</fullName>
        <ecNumber evidence="5">1.11.1.-</ecNumber>
    </recommendedName>
</protein>
<feature type="domain" description="Plant heme peroxidase family profile" evidence="7">
    <location>
        <begin position="134"/>
        <end position="407"/>
    </location>
</feature>
<evidence type="ECO:0000256" key="6">
    <source>
        <dbReference type="SAM" id="MobiDB-lite"/>
    </source>
</evidence>
<evidence type="ECO:0000256" key="5">
    <source>
        <dbReference type="RuleBase" id="RU363051"/>
    </source>
</evidence>
<dbReference type="GO" id="GO:0042744">
    <property type="term" value="P:hydrogen peroxide catabolic process"/>
    <property type="evidence" value="ECO:0007669"/>
    <property type="project" value="TreeGrafter"/>
</dbReference>
<dbReference type="PANTHER" id="PTHR31356:SF53">
    <property type="entry name" value="HEME PEROXIDASE"/>
    <property type="match status" value="1"/>
</dbReference>
<keyword evidence="2" id="KW-0349">Heme</keyword>
<keyword evidence="2" id="KW-0408">Iron</keyword>
<dbReference type="EC" id="1.11.1.-" evidence="5"/>
<feature type="chain" id="PRO_5011809905" description="Peroxidase" evidence="5">
    <location>
        <begin position="26"/>
        <end position="551"/>
    </location>
</feature>
<dbReference type="AlphaFoldDB" id="A0A1W5X9Y1"/>
<feature type="signal peptide" evidence="5">
    <location>
        <begin position="1"/>
        <end position="25"/>
    </location>
</feature>
<dbReference type="Gene3D" id="1.10.520.10">
    <property type="match status" value="1"/>
</dbReference>
<dbReference type="InterPro" id="IPR002016">
    <property type="entry name" value="Haem_peroxidase"/>
</dbReference>
<sequence length="551" mass="59023">MHRRSLKRQLLLHFFLQPCMQGAAAMFYYPNAQVSQLEHILVDNWDAYASNFSSAITPCTRYVTEIGAAADNSGRTTSAQWLRVLFHDFVTADVEAGTGGIDASIGFETSREENKGSAFNDSFTFWRPFVNEFVPMADLVALGTVLSVSLCGGRNIPFRPGRVDALGADPITGVPEPGTSLEETLGQFERSGFDQVDAIGLTACGHTLGSVGDEKKNQKLRDRRSAHHSGFPEVSDNSTVSANNTNGGINFDSTRGMFDSLVVREYVDGTGNRGGPLVTSFNETSRSDLRLYESDGNATMRALYAQGDGFLDTCVGLLGRVINTVPAHVELRDAIHPMSIKPVNVTWDIAGSGRLELSGRIRILEKAKQERTVRLVFSNGYTAALATEDATGTSVFGETRFAHFAIDHSKIAGSSSFSVVVAGGLSGTNNNDNNNNNHNSKFEIQDNYVIAPSLSSVEGTSVKVTIAVRKGADDSGLSARITVPTVQPLTLGPTMRSAEITLEKGAGGPGGFTLWQGNASIEQPTGAVSVRLVRGERTLDTLLLDGGIAGW</sequence>
<dbReference type="SUPFAM" id="SSF48113">
    <property type="entry name" value="Heme-dependent peroxidases"/>
    <property type="match status" value="1"/>
</dbReference>
<dbReference type="GO" id="GO:0020037">
    <property type="term" value="F:heme binding"/>
    <property type="evidence" value="ECO:0007669"/>
    <property type="project" value="UniProtKB-UniRule"/>
</dbReference>
<dbReference type="PROSITE" id="PS50873">
    <property type="entry name" value="PEROXIDASE_4"/>
    <property type="match status" value="1"/>
</dbReference>
<evidence type="ECO:0000256" key="1">
    <source>
        <dbReference type="ARBA" id="ARBA00022559"/>
    </source>
</evidence>
<dbReference type="PANTHER" id="PTHR31356">
    <property type="entry name" value="THYLAKOID LUMENAL 29 KDA PROTEIN, CHLOROPLASTIC-RELATED"/>
    <property type="match status" value="1"/>
</dbReference>
<accession>A0A1W5X9Y1</accession>
<dbReference type="InterPro" id="IPR010255">
    <property type="entry name" value="Haem_peroxidase_sf"/>
</dbReference>
<evidence type="ECO:0000256" key="4">
    <source>
        <dbReference type="RuleBase" id="RU004241"/>
    </source>
</evidence>
<dbReference type="GO" id="GO:0034599">
    <property type="term" value="P:cellular response to oxidative stress"/>
    <property type="evidence" value="ECO:0007669"/>
    <property type="project" value="InterPro"/>
</dbReference>
<dbReference type="GO" id="GO:0046872">
    <property type="term" value="F:metal ion binding"/>
    <property type="evidence" value="ECO:0007669"/>
    <property type="project" value="UniProtKB-UniRule"/>
</dbReference>
<dbReference type="GO" id="GO:0004601">
    <property type="term" value="F:peroxidase activity"/>
    <property type="evidence" value="ECO:0007669"/>
    <property type="project" value="UniProtKB-KW"/>
</dbReference>
<proteinExistence type="inferred from homology"/>
<name>A0A1W5X9Y1_9PEZI</name>
<evidence type="ECO:0000256" key="3">
    <source>
        <dbReference type="ARBA" id="ARBA00023002"/>
    </source>
</evidence>
<keyword evidence="3 5" id="KW-0560">Oxidoreductase</keyword>
<dbReference type="GO" id="GO:0000302">
    <property type="term" value="P:response to reactive oxygen species"/>
    <property type="evidence" value="ECO:0007669"/>
    <property type="project" value="TreeGrafter"/>
</dbReference>
<feature type="compositionally biased region" description="Polar residues" evidence="6">
    <location>
        <begin position="235"/>
        <end position="246"/>
    </location>
</feature>
<feature type="region of interest" description="Disordered" evidence="6">
    <location>
        <begin position="212"/>
        <end position="246"/>
    </location>
</feature>
<evidence type="ECO:0000256" key="2">
    <source>
        <dbReference type="ARBA" id="ARBA00022617"/>
    </source>
</evidence>
<comment type="similarity">
    <text evidence="4">Belongs to the peroxidase family.</text>
</comment>
<keyword evidence="5" id="KW-0732">Signal</keyword>
<keyword evidence="1 5" id="KW-0575">Peroxidase</keyword>
<dbReference type="EMBL" id="KY782136">
    <property type="protein sequence ID" value="ARH52647.1"/>
    <property type="molecule type" value="Genomic_DNA"/>
</dbReference>
<dbReference type="InterPro" id="IPR044831">
    <property type="entry name" value="Ccp1-like"/>
</dbReference>
<dbReference type="Pfam" id="PF00141">
    <property type="entry name" value="peroxidase"/>
    <property type="match status" value="1"/>
</dbReference>
<evidence type="ECO:0000313" key="8">
    <source>
        <dbReference type="EMBL" id="ARH52647.1"/>
    </source>
</evidence>
<keyword evidence="2" id="KW-0479">Metal-binding</keyword>
<reference evidence="8" key="1">
    <citation type="submission" date="2017-03" db="EMBL/GenBank/DDBJ databases">
        <title>Draft genome of the wood-degrading ascomycete Kretzschmaria deusta DSM104547.</title>
        <authorList>
            <person name="Buettner E."/>
            <person name="Fracz A.M."/>
            <person name="Liers C."/>
            <person name="Hofrichter M."/>
            <person name="Kellner H."/>
        </authorList>
    </citation>
    <scope>NUCLEOTIDE SEQUENCE</scope>
    <source>
        <strain evidence="8">DSM 104547</strain>
    </source>
</reference>
<evidence type="ECO:0000259" key="7">
    <source>
        <dbReference type="PROSITE" id="PS50873"/>
    </source>
</evidence>
<organism evidence="8">
    <name type="scientific">Ustulina deusta</name>
    <dbReference type="NCBI Taxonomy" id="110526"/>
    <lineage>
        <taxon>Eukaryota</taxon>
        <taxon>Fungi</taxon>
        <taxon>Dikarya</taxon>
        <taxon>Ascomycota</taxon>
        <taxon>Pezizomycotina</taxon>
        <taxon>Sordariomycetes</taxon>
        <taxon>Xylariomycetidae</taxon>
        <taxon>Xylariales</taxon>
        <taxon>Xylariaceae</taxon>
        <taxon>Ustulina</taxon>
    </lineage>
</organism>